<protein>
    <submittedName>
        <fullName evidence="2">Uncharacterized protein</fullName>
    </submittedName>
</protein>
<dbReference type="VEuPathDB" id="FungiDB:PSHT_15542"/>
<proteinExistence type="predicted"/>
<organism evidence="2 3">
    <name type="scientific">Puccinia striiformis</name>
    <dbReference type="NCBI Taxonomy" id="27350"/>
    <lineage>
        <taxon>Eukaryota</taxon>
        <taxon>Fungi</taxon>
        <taxon>Dikarya</taxon>
        <taxon>Basidiomycota</taxon>
        <taxon>Pucciniomycotina</taxon>
        <taxon>Pucciniomycetes</taxon>
        <taxon>Pucciniales</taxon>
        <taxon>Pucciniaceae</taxon>
        <taxon>Puccinia</taxon>
    </lineage>
</organism>
<dbReference type="Proteomes" id="UP000238274">
    <property type="component" value="Unassembled WGS sequence"/>
</dbReference>
<evidence type="ECO:0000313" key="3">
    <source>
        <dbReference type="Proteomes" id="UP000238274"/>
    </source>
</evidence>
<gene>
    <name evidence="2" type="ORF">PSHT_15542</name>
</gene>
<reference evidence="3" key="2">
    <citation type="journal article" date="2018" name="BMC Genomics">
        <title>Genomic insights into host adaptation between the wheat stripe rust pathogen (Puccinia striiformis f. sp. tritici) and the barley stripe rust pathogen (Puccinia striiformis f. sp. hordei).</title>
        <authorList>
            <person name="Xia C."/>
            <person name="Wang M."/>
            <person name="Yin C."/>
            <person name="Cornejo O.E."/>
            <person name="Hulbert S.H."/>
            <person name="Chen X."/>
        </authorList>
    </citation>
    <scope>NUCLEOTIDE SEQUENCE [LARGE SCALE GENOMIC DNA]</scope>
    <source>
        <strain evidence="3">93TX-2</strain>
    </source>
</reference>
<dbReference type="EMBL" id="PKSM01000405">
    <property type="protein sequence ID" value="POV95670.1"/>
    <property type="molecule type" value="Genomic_DNA"/>
</dbReference>
<name>A0A2S4UEJ1_9BASI</name>
<reference evidence="2 3" key="1">
    <citation type="submission" date="2017-12" db="EMBL/GenBank/DDBJ databases">
        <title>Gene loss provides genomic basis for host adaptation in cereal stripe rust fungi.</title>
        <authorList>
            <person name="Xia C."/>
        </authorList>
    </citation>
    <scope>NUCLEOTIDE SEQUENCE [LARGE SCALE GENOMIC DNA]</scope>
    <source>
        <strain evidence="2 3">93TX-2</strain>
    </source>
</reference>
<feature type="region of interest" description="Disordered" evidence="1">
    <location>
        <begin position="88"/>
        <end position="113"/>
    </location>
</feature>
<feature type="compositionally biased region" description="Polar residues" evidence="1">
    <location>
        <begin position="98"/>
        <end position="113"/>
    </location>
</feature>
<dbReference type="AlphaFoldDB" id="A0A2S4UEJ1"/>
<reference evidence="3" key="3">
    <citation type="journal article" date="2018" name="Mol. Plant Microbe Interact.">
        <title>Genome sequence resources for the wheat stripe rust pathogen (Puccinia striiformis f. sp. tritici) and the barley stripe rust pathogen (Puccinia striiformis f. sp. hordei).</title>
        <authorList>
            <person name="Xia C."/>
            <person name="Wang M."/>
            <person name="Yin C."/>
            <person name="Cornejo O.E."/>
            <person name="Hulbert S.H."/>
            <person name="Chen X."/>
        </authorList>
    </citation>
    <scope>NUCLEOTIDE SEQUENCE [LARGE SCALE GENOMIC DNA]</scope>
    <source>
        <strain evidence="3">93TX-2</strain>
    </source>
</reference>
<evidence type="ECO:0000256" key="1">
    <source>
        <dbReference type="SAM" id="MobiDB-lite"/>
    </source>
</evidence>
<accession>A0A2S4UEJ1</accession>
<sequence>MFPSLALIPNSLPLTFPSPGKQRVSTIQGKQVITFSSRFDTVTLTLALDSPPFLIQSNSKPVLSASKSFGPLLPCIRQSALSEILRETSPGHEGSAQKVVSQRRPTLASSQLSRPKGTVFSVDNLPQEIKNLQPSQRNGVVFNLDDLSARAHRATVASSSSSSTRAQFVPRKAPKSIAFTPSNILSLNSLSKHSYLNVHRINRSSKTNETQEEL</sequence>
<comment type="caution">
    <text evidence="2">The sequence shown here is derived from an EMBL/GenBank/DDBJ whole genome shotgun (WGS) entry which is preliminary data.</text>
</comment>
<keyword evidence="3" id="KW-1185">Reference proteome</keyword>
<evidence type="ECO:0000313" key="2">
    <source>
        <dbReference type="EMBL" id="POV95670.1"/>
    </source>
</evidence>